<comment type="subcellular location">
    <subcellularLocation>
        <location evidence="6">Cytoplasm</location>
    </subcellularLocation>
</comment>
<reference evidence="7" key="1">
    <citation type="submission" date="2020-02" db="EMBL/GenBank/DDBJ databases">
        <authorList>
            <person name="Meier V. D."/>
        </authorList>
    </citation>
    <scope>NUCLEOTIDE SEQUENCE</scope>
    <source>
        <strain evidence="7">AVDCRST_MAG43</strain>
    </source>
</reference>
<comment type="catalytic activity">
    <reaction evidence="6">
        <text>N(2)-formyl-N(1)-(5-phospho-beta-D-ribosyl)glycinamide + L-glutamine + ATP + H2O = 2-formamido-N(1)-(5-O-phospho-beta-D-ribosyl)acetamidine + L-glutamate + ADP + phosphate + H(+)</text>
        <dbReference type="Rhea" id="RHEA:17129"/>
        <dbReference type="ChEBI" id="CHEBI:15377"/>
        <dbReference type="ChEBI" id="CHEBI:15378"/>
        <dbReference type="ChEBI" id="CHEBI:29985"/>
        <dbReference type="ChEBI" id="CHEBI:30616"/>
        <dbReference type="ChEBI" id="CHEBI:43474"/>
        <dbReference type="ChEBI" id="CHEBI:58359"/>
        <dbReference type="ChEBI" id="CHEBI:147286"/>
        <dbReference type="ChEBI" id="CHEBI:147287"/>
        <dbReference type="ChEBI" id="CHEBI:456216"/>
        <dbReference type="EC" id="6.3.5.3"/>
    </reaction>
</comment>
<dbReference type="GO" id="GO:0004642">
    <property type="term" value="F:phosphoribosylformylglycinamidine synthase activity"/>
    <property type="evidence" value="ECO:0007669"/>
    <property type="project" value="UniProtKB-UniRule"/>
</dbReference>
<comment type="function">
    <text evidence="6">Part of the phosphoribosylformylglycinamidine synthase complex involved in the purines biosynthetic pathway. Catalyzes the ATP-dependent conversion of formylglycinamide ribonucleotide (FGAR) and glutamine to yield formylglycinamidine ribonucleotide (FGAM) and glutamate. The FGAM synthase complex is composed of three subunits. PurQ produces an ammonia molecule by converting glutamine to glutamate. PurL transfers the ammonia molecule to FGAR to form FGAM in an ATP-dependent manner. PurS interacts with PurQ and PurL and is thought to assist in the transfer of the ammonia molecule from PurQ to PurL.</text>
</comment>
<dbReference type="PANTHER" id="PTHR34696:SF1">
    <property type="entry name" value="PHOSPHORIBOSYLFORMYLGLYCINAMIDINE SYNTHASE SUBUNIT PURS"/>
    <property type="match status" value="1"/>
</dbReference>
<dbReference type="GO" id="GO:0005737">
    <property type="term" value="C:cytoplasm"/>
    <property type="evidence" value="ECO:0007669"/>
    <property type="project" value="UniProtKB-SubCell"/>
</dbReference>
<keyword evidence="5 6" id="KW-0067">ATP-binding</keyword>
<protein>
    <recommendedName>
        <fullName evidence="6">Phosphoribosylformylglycinamidine synthase subunit PurS</fullName>
        <shortName evidence="6">FGAM synthase</shortName>
        <ecNumber evidence="6">6.3.5.3</ecNumber>
    </recommendedName>
    <alternativeName>
        <fullName evidence="6">Formylglycinamide ribonucleotide amidotransferase subunit III</fullName>
        <shortName evidence="6">FGAR amidotransferase III</shortName>
        <shortName evidence="6">FGAR-AT III</shortName>
    </alternativeName>
    <alternativeName>
        <fullName evidence="6">Phosphoribosylformylglycinamidine synthase subunit III</fullName>
    </alternativeName>
</protein>
<evidence type="ECO:0000256" key="1">
    <source>
        <dbReference type="ARBA" id="ARBA00022490"/>
    </source>
</evidence>
<dbReference type="Pfam" id="PF02700">
    <property type="entry name" value="PurS"/>
    <property type="match status" value="1"/>
</dbReference>
<dbReference type="NCBIfam" id="NF004630">
    <property type="entry name" value="PRK05974.1"/>
    <property type="match status" value="1"/>
</dbReference>
<keyword evidence="2 6" id="KW-0436">Ligase</keyword>
<dbReference type="Gene3D" id="3.30.1280.10">
    <property type="entry name" value="Phosphoribosylformylglycinamidine synthase subunit PurS"/>
    <property type="match status" value="1"/>
</dbReference>
<evidence type="ECO:0000256" key="3">
    <source>
        <dbReference type="ARBA" id="ARBA00022741"/>
    </source>
</evidence>
<accession>A0A6J4UF05</accession>
<dbReference type="EMBL" id="CADCWI010000035">
    <property type="protein sequence ID" value="CAA9546533.1"/>
    <property type="molecule type" value="Genomic_DNA"/>
</dbReference>
<dbReference type="HAMAP" id="MF_01926">
    <property type="entry name" value="PurS"/>
    <property type="match status" value="1"/>
</dbReference>
<keyword evidence="3 6" id="KW-0547">Nucleotide-binding</keyword>
<keyword evidence="1 6" id="KW-0963">Cytoplasm</keyword>
<evidence type="ECO:0000256" key="4">
    <source>
        <dbReference type="ARBA" id="ARBA00022755"/>
    </source>
</evidence>
<gene>
    <name evidence="6" type="primary">purS</name>
    <name evidence="7" type="ORF">AVDCRST_MAG43-652</name>
</gene>
<dbReference type="InterPro" id="IPR036604">
    <property type="entry name" value="PurS-like_sf"/>
</dbReference>
<name>A0A6J4UF05_9BACT</name>
<evidence type="ECO:0000256" key="2">
    <source>
        <dbReference type="ARBA" id="ARBA00022598"/>
    </source>
</evidence>
<comment type="pathway">
    <text evidence="6">Purine metabolism; IMP biosynthesis via de novo pathway; 5-amino-1-(5-phospho-D-ribosyl)imidazole from N(2)-formyl-N(1)-(5-phospho-D-ribosyl)glycinamide: step 1/2.</text>
</comment>
<keyword evidence="4 6" id="KW-0658">Purine biosynthesis</keyword>
<evidence type="ECO:0000313" key="7">
    <source>
        <dbReference type="EMBL" id="CAA9546533.1"/>
    </source>
</evidence>
<dbReference type="NCBIfam" id="TIGR00302">
    <property type="entry name" value="phosphoribosylformylglycinamidine synthase subunit PurS"/>
    <property type="match status" value="1"/>
</dbReference>
<dbReference type="AlphaFoldDB" id="A0A6J4UF05"/>
<evidence type="ECO:0000256" key="5">
    <source>
        <dbReference type="ARBA" id="ARBA00022840"/>
    </source>
</evidence>
<dbReference type="GO" id="GO:0006189">
    <property type="term" value="P:'de novo' IMP biosynthetic process"/>
    <property type="evidence" value="ECO:0007669"/>
    <property type="project" value="UniProtKB-UniRule"/>
</dbReference>
<comment type="subunit">
    <text evidence="6">Part of the FGAM synthase complex composed of 1 PurL, 1 PurQ and 2 PurS subunits.</text>
</comment>
<sequence length="92" mass="9889">MSDRTWLIEAEIMPKRGVNDPQGDVIKGSLDALGFAGVGQVRCGKVIRIQVTAPSVERARAEGTAMCDKLLANPVIEEYTLSVSTAEGENTR</sequence>
<dbReference type="PANTHER" id="PTHR34696">
    <property type="entry name" value="PHOSPHORIBOSYLFORMYLGLYCINAMIDINE SYNTHASE SUBUNIT PURS"/>
    <property type="match status" value="1"/>
</dbReference>
<dbReference type="SUPFAM" id="SSF82697">
    <property type="entry name" value="PurS-like"/>
    <property type="match status" value="1"/>
</dbReference>
<comment type="similarity">
    <text evidence="6">Belongs to the PurS family.</text>
</comment>
<organism evidence="7">
    <name type="scientific">uncultured Thermomicrobiales bacterium</name>
    <dbReference type="NCBI Taxonomy" id="1645740"/>
    <lineage>
        <taxon>Bacteria</taxon>
        <taxon>Pseudomonadati</taxon>
        <taxon>Thermomicrobiota</taxon>
        <taxon>Thermomicrobia</taxon>
        <taxon>Thermomicrobiales</taxon>
        <taxon>environmental samples</taxon>
    </lineage>
</organism>
<evidence type="ECO:0000256" key="6">
    <source>
        <dbReference type="HAMAP-Rule" id="MF_01926"/>
    </source>
</evidence>
<dbReference type="UniPathway" id="UPA00074">
    <property type="reaction ID" value="UER00128"/>
</dbReference>
<dbReference type="InterPro" id="IPR003850">
    <property type="entry name" value="PurS"/>
</dbReference>
<dbReference type="GO" id="GO:0005524">
    <property type="term" value="F:ATP binding"/>
    <property type="evidence" value="ECO:0007669"/>
    <property type="project" value="UniProtKB-UniRule"/>
</dbReference>
<dbReference type="EC" id="6.3.5.3" evidence="6"/>
<proteinExistence type="inferred from homology"/>